<dbReference type="RefSeq" id="WP_099392064.1">
    <property type="nucleotide sequence ID" value="NZ_PDYF01000013.1"/>
</dbReference>
<dbReference type="GO" id="GO:0045892">
    <property type="term" value="P:negative regulation of DNA-templated transcription"/>
    <property type="evidence" value="ECO:0007669"/>
    <property type="project" value="TreeGrafter"/>
</dbReference>
<dbReference type="InterPro" id="IPR050679">
    <property type="entry name" value="Bact_HTH_transcr_reg"/>
</dbReference>
<organism evidence="5 6">
    <name type="scientific">Pseudobutyrivibrio ruminis</name>
    <dbReference type="NCBI Taxonomy" id="46206"/>
    <lineage>
        <taxon>Bacteria</taxon>
        <taxon>Bacillati</taxon>
        <taxon>Bacillota</taxon>
        <taxon>Clostridia</taxon>
        <taxon>Lachnospirales</taxon>
        <taxon>Lachnospiraceae</taxon>
        <taxon>Pseudobutyrivibrio</taxon>
    </lineage>
</organism>
<name>A0A2G3DUL1_9FIRM</name>
<evidence type="ECO:0000313" key="6">
    <source>
        <dbReference type="Proteomes" id="UP000225889"/>
    </source>
</evidence>
<dbReference type="CDD" id="cd07377">
    <property type="entry name" value="WHTH_GntR"/>
    <property type="match status" value="1"/>
</dbReference>
<accession>A0A2G3DUL1</accession>
<dbReference type="GO" id="GO:0003677">
    <property type="term" value="F:DNA binding"/>
    <property type="evidence" value="ECO:0007669"/>
    <property type="project" value="UniProtKB-KW"/>
</dbReference>
<dbReference type="InterPro" id="IPR036388">
    <property type="entry name" value="WH-like_DNA-bd_sf"/>
</dbReference>
<comment type="caution">
    <text evidence="5">The sequence shown here is derived from an EMBL/GenBank/DDBJ whole genome shotgun (WGS) entry which is preliminary data.</text>
</comment>
<dbReference type="InterPro" id="IPR036390">
    <property type="entry name" value="WH_DNA-bd_sf"/>
</dbReference>
<evidence type="ECO:0000259" key="4">
    <source>
        <dbReference type="PROSITE" id="PS50949"/>
    </source>
</evidence>
<dbReference type="PROSITE" id="PS50949">
    <property type="entry name" value="HTH_GNTR"/>
    <property type="match status" value="1"/>
</dbReference>
<dbReference type="Gene3D" id="3.40.1410.10">
    <property type="entry name" value="Chorismate lyase-like"/>
    <property type="match status" value="1"/>
</dbReference>
<reference evidence="5 6" key="2">
    <citation type="submission" date="2017-10" db="EMBL/GenBank/DDBJ databases">
        <authorList>
            <person name="Banno H."/>
            <person name="Chua N.-H."/>
        </authorList>
    </citation>
    <scope>NUCLEOTIDE SEQUENCE [LARGE SCALE GENOMIC DNA]</scope>
    <source>
        <strain evidence="5 6">JK626</strain>
    </source>
</reference>
<dbReference type="Proteomes" id="UP000225889">
    <property type="component" value="Unassembled WGS sequence"/>
</dbReference>
<dbReference type="PANTHER" id="PTHR44846:SF12">
    <property type="entry name" value="HTH-TYPE TRANSCRIPTIONAL REGULATOR TRER"/>
    <property type="match status" value="1"/>
</dbReference>
<dbReference type="GO" id="GO:0003700">
    <property type="term" value="F:DNA-binding transcription factor activity"/>
    <property type="evidence" value="ECO:0007669"/>
    <property type="project" value="InterPro"/>
</dbReference>
<evidence type="ECO:0000256" key="1">
    <source>
        <dbReference type="ARBA" id="ARBA00023015"/>
    </source>
</evidence>
<keyword evidence="3" id="KW-0804">Transcription</keyword>
<keyword evidence="2" id="KW-0238">DNA-binding</keyword>
<reference evidence="5 6" key="1">
    <citation type="submission" date="2017-10" db="EMBL/GenBank/DDBJ databases">
        <title>Resolving the taxonomy of Roseburia spp., Eubacterium rectale and Agathobacter spp. through phylogenomic analysis.</title>
        <authorList>
            <person name="Sheridan P.O."/>
            <person name="Walker A.W."/>
            <person name="Duncan S.H."/>
            <person name="Scott K.P."/>
            <person name="Toole P.W.O."/>
            <person name="Luis P."/>
            <person name="Flint H.J."/>
        </authorList>
    </citation>
    <scope>NUCLEOTIDE SEQUENCE [LARGE SCALE GENOMIC DNA]</scope>
    <source>
        <strain evidence="5 6">JK626</strain>
    </source>
</reference>
<dbReference type="InterPro" id="IPR011663">
    <property type="entry name" value="UTRA"/>
</dbReference>
<dbReference type="SUPFAM" id="SSF64288">
    <property type="entry name" value="Chorismate lyase-like"/>
    <property type="match status" value="1"/>
</dbReference>
<gene>
    <name evidence="5" type="ORF">CSX01_08405</name>
</gene>
<dbReference type="InterPro" id="IPR000524">
    <property type="entry name" value="Tscrpt_reg_HTH_GntR"/>
</dbReference>
<dbReference type="EMBL" id="PDYF01000013">
    <property type="protein sequence ID" value="PHU34706.1"/>
    <property type="molecule type" value="Genomic_DNA"/>
</dbReference>
<protein>
    <submittedName>
        <fullName evidence="5">GntR family transcriptional regulator</fullName>
    </submittedName>
</protein>
<proteinExistence type="predicted"/>
<evidence type="ECO:0000256" key="2">
    <source>
        <dbReference type="ARBA" id="ARBA00023125"/>
    </source>
</evidence>
<keyword evidence="1" id="KW-0805">Transcription regulation</keyword>
<dbReference type="Gene3D" id="1.10.10.10">
    <property type="entry name" value="Winged helix-like DNA-binding domain superfamily/Winged helix DNA-binding domain"/>
    <property type="match status" value="1"/>
</dbReference>
<dbReference type="Pfam" id="PF00392">
    <property type="entry name" value="GntR"/>
    <property type="match status" value="1"/>
</dbReference>
<dbReference type="SMART" id="SM00866">
    <property type="entry name" value="UTRA"/>
    <property type="match status" value="1"/>
</dbReference>
<dbReference type="SMART" id="SM00345">
    <property type="entry name" value="HTH_GNTR"/>
    <property type="match status" value="1"/>
</dbReference>
<dbReference type="Pfam" id="PF07702">
    <property type="entry name" value="UTRA"/>
    <property type="match status" value="1"/>
</dbReference>
<sequence>MAKAKYESIYRDLKLKIEDEEYEYQSILPSESTLVGVYDCSRNTVRRALAQLAEIGYVQAINGVGVRVIYQPYDKASFIIGGIETFKETAARNKLNSDTEVVMFAEIVADARVAKRTGFAEGTELYYIQRLRKLDGKPCIMDINMFDKSIVTGITPEIAAKSIYDYIENELKMEIGMSKRKMTVERVTEVDSKYLSLGDYNCLAVVTSQTFNGMGIMFEYTQSRHVPEYFCFMDTAVRSDITNI</sequence>
<evidence type="ECO:0000313" key="5">
    <source>
        <dbReference type="EMBL" id="PHU34706.1"/>
    </source>
</evidence>
<evidence type="ECO:0000256" key="3">
    <source>
        <dbReference type="ARBA" id="ARBA00023163"/>
    </source>
</evidence>
<dbReference type="PANTHER" id="PTHR44846">
    <property type="entry name" value="MANNOSYL-D-GLYCERATE TRANSPORT/METABOLISM SYSTEM REPRESSOR MNGR-RELATED"/>
    <property type="match status" value="1"/>
</dbReference>
<dbReference type="AlphaFoldDB" id="A0A2G3DUL1"/>
<dbReference type="PRINTS" id="PR00035">
    <property type="entry name" value="HTHGNTR"/>
</dbReference>
<feature type="domain" description="HTH gntR-type" evidence="4">
    <location>
        <begin position="3"/>
        <end position="71"/>
    </location>
</feature>
<dbReference type="InterPro" id="IPR028978">
    <property type="entry name" value="Chorismate_lyase_/UTRA_dom_sf"/>
</dbReference>
<dbReference type="SUPFAM" id="SSF46785">
    <property type="entry name" value="Winged helix' DNA-binding domain"/>
    <property type="match status" value="1"/>
</dbReference>